<dbReference type="Proteomes" id="UP000275777">
    <property type="component" value="Chromosome"/>
</dbReference>
<organism evidence="1 2">
    <name type="scientific">Chromobacterium violaceum</name>
    <dbReference type="NCBI Taxonomy" id="536"/>
    <lineage>
        <taxon>Bacteria</taxon>
        <taxon>Pseudomonadati</taxon>
        <taxon>Pseudomonadota</taxon>
        <taxon>Betaproteobacteria</taxon>
        <taxon>Neisseriales</taxon>
        <taxon>Chromobacteriaceae</taxon>
        <taxon>Chromobacterium</taxon>
    </lineage>
</organism>
<dbReference type="EMBL" id="LR134182">
    <property type="protein sequence ID" value="VEB45078.1"/>
    <property type="molecule type" value="Genomic_DNA"/>
</dbReference>
<gene>
    <name evidence="1" type="ORF">NCTC9695_05583</name>
</gene>
<proteinExistence type="predicted"/>
<name>A0A447TJM1_CHRVL</name>
<accession>A0A447TJM1</accession>
<protein>
    <submittedName>
        <fullName evidence="1">Uncharacterized protein</fullName>
    </submittedName>
</protein>
<reference evidence="1 2" key="1">
    <citation type="submission" date="2018-12" db="EMBL/GenBank/DDBJ databases">
        <authorList>
            <consortium name="Pathogen Informatics"/>
        </authorList>
    </citation>
    <scope>NUCLEOTIDE SEQUENCE [LARGE SCALE GENOMIC DNA]</scope>
    <source>
        <strain evidence="1 2">NCTC9695</strain>
    </source>
</reference>
<sequence>MVAVCVRSSSVCARYLSLLPILTPPTRSELFSVCASALAKALVAPFSDSANTEEPRAARLGAASAWMETNRSAFSLRALATRTPSGMNTSSLRVM</sequence>
<dbReference type="AlphaFoldDB" id="A0A447TJM1"/>
<evidence type="ECO:0000313" key="1">
    <source>
        <dbReference type="EMBL" id="VEB45078.1"/>
    </source>
</evidence>
<evidence type="ECO:0000313" key="2">
    <source>
        <dbReference type="Proteomes" id="UP000275777"/>
    </source>
</evidence>